<sequence length="209" mass="23682">MATLIVYNEGVHFTGCLQMVDHHLRQKLKDENSVRWIVVGLHDALYAILIEKLTRTDGFGVFNDKFEAEAYKFYGTGQASSSPDFEALCEKSSKENLAGIGKLLERANLGSNARVRASNIDSLERPSRGVSHLKKMRDFLAHPRPMLSGYYESWLLETLDDTLSVIKEVLQMPSSRSTRHDPREAEVLLSSIAYYLSVWRARACSVREK</sequence>
<reference evidence="1" key="1">
    <citation type="submission" date="2022-02" db="EMBL/GenBank/DDBJ databases">
        <title>The genome sequence of Ruegeria sp. 1NDH52C.</title>
        <authorList>
            <person name="Du J."/>
        </authorList>
    </citation>
    <scope>NUCLEOTIDE SEQUENCE</scope>
    <source>
        <strain evidence="1">1NDH52C</strain>
    </source>
</reference>
<protein>
    <recommendedName>
        <fullName evidence="3">HEPN AbiU2-like domain-containing protein</fullName>
    </recommendedName>
</protein>
<dbReference type="Proteomes" id="UP001165279">
    <property type="component" value="Unassembled WGS sequence"/>
</dbReference>
<comment type="caution">
    <text evidence="1">The sequence shown here is derived from an EMBL/GenBank/DDBJ whole genome shotgun (WGS) entry which is preliminary data.</text>
</comment>
<name>A0ABS9NT32_9RHOB</name>
<organism evidence="1 2">
    <name type="scientific">Ruegeria alba</name>
    <dbReference type="NCBI Taxonomy" id="2916756"/>
    <lineage>
        <taxon>Bacteria</taxon>
        <taxon>Pseudomonadati</taxon>
        <taxon>Pseudomonadota</taxon>
        <taxon>Alphaproteobacteria</taxon>
        <taxon>Rhodobacterales</taxon>
        <taxon>Roseobacteraceae</taxon>
        <taxon>Ruegeria</taxon>
    </lineage>
</organism>
<evidence type="ECO:0000313" key="1">
    <source>
        <dbReference type="EMBL" id="MCG6557378.1"/>
    </source>
</evidence>
<keyword evidence="2" id="KW-1185">Reference proteome</keyword>
<dbReference type="EMBL" id="JAKOEM010000002">
    <property type="protein sequence ID" value="MCG6557378.1"/>
    <property type="molecule type" value="Genomic_DNA"/>
</dbReference>
<evidence type="ECO:0000313" key="2">
    <source>
        <dbReference type="Proteomes" id="UP001165279"/>
    </source>
</evidence>
<gene>
    <name evidence="1" type="ORF">MB818_04165</name>
</gene>
<evidence type="ECO:0008006" key="3">
    <source>
        <dbReference type="Google" id="ProtNLM"/>
    </source>
</evidence>
<accession>A0ABS9NT32</accession>
<dbReference type="RefSeq" id="WP_238904086.1">
    <property type="nucleotide sequence ID" value="NZ_JAKOEM010000002.1"/>
</dbReference>
<proteinExistence type="predicted"/>